<sequence>MQEVAFKRALADSAMPRRLDDWHMAFVFDKKTEGIHYDGIKLAFTEQ</sequence>
<gene>
    <name evidence="1" type="ORF">Unknown280_1900</name>
</gene>
<name>A0A650EQC7_9SPIO</name>
<dbReference type="AlphaFoldDB" id="A0A650EQC7"/>
<proteinExistence type="predicted"/>
<organism evidence="1">
    <name type="scientific">uncultured Spirochaetaceae bacterium</name>
    <dbReference type="NCBI Taxonomy" id="201186"/>
    <lineage>
        <taxon>Bacteria</taxon>
        <taxon>Pseudomonadati</taxon>
        <taxon>Spirochaetota</taxon>
        <taxon>Spirochaetia</taxon>
        <taxon>Spirochaetales</taxon>
        <taxon>Spirochaetaceae</taxon>
        <taxon>environmental samples</taxon>
    </lineage>
</organism>
<reference evidence="1" key="1">
    <citation type="journal article" date="2020" name="J. ISSAAS">
        <title>Lactobacilli and other gastrointestinal microbiota of Peromyscus leucopus, reservoir host for agents of Lyme disease and other zoonoses in North America.</title>
        <authorList>
            <person name="Milovic A."/>
            <person name="Bassam K."/>
            <person name="Shao H."/>
            <person name="Chatzistamou I."/>
            <person name="Tufts D.M."/>
            <person name="Diuk-Wasser M."/>
            <person name="Barbour A.G."/>
        </authorList>
    </citation>
    <scope>NUCLEOTIDE SEQUENCE</scope>
    <source>
        <strain evidence="1">LL50</strain>
    </source>
</reference>
<accession>A0A650EQC7</accession>
<dbReference type="EMBL" id="MN577574">
    <property type="protein sequence ID" value="QGT51498.1"/>
    <property type="molecule type" value="Genomic_DNA"/>
</dbReference>
<evidence type="ECO:0000313" key="1">
    <source>
        <dbReference type="EMBL" id="QGT51498.1"/>
    </source>
</evidence>
<protein>
    <submittedName>
        <fullName evidence="1">Uncharacterized protein</fullName>
    </submittedName>
</protein>